<proteinExistence type="predicted"/>
<sequence>MTSASFRCITASTLLILGTFNHANASQAFPALAEDNKTIGVQVKIQNFSATDARQIKDSGFGFVRFGVWTNSLNSPVYQNQINEAFAAAKSANLPVLMTVRSTKALTGKTNSSGDELASAGAAFANSVIGLENTFSTQLVAIEIWNEPDLPKYWPTQHFEVTFVPFMSAVCKGLQQRDHSTPLIGFGFARAPTTGSKSTVALTKITTEYPKCLSAVSYHPYGMSGTEISSAQAFILNNFHVPGVITEWGVPSLSSIGGTTGQASRISKFITDVKQLNIPLTSLYEWKNSDSGSNDRERSFGLMSSDGKSKPAEAAVKTLLKAQ</sequence>
<gene>
    <name evidence="3" type="ORF">BK660_16930</name>
</gene>
<dbReference type="EMBL" id="MOBK01000006">
    <property type="protein sequence ID" value="RON20734.1"/>
    <property type="molecule type" value="Genomic_DNA"/>
</dbReference>
<dbReference type="GO" id="GO:0016787">
    <property type="term" value="F:hydrolase activity"/>
    <property type="evidence" value="ECO:0007669"/>
    <property type="project" value="UniProtKB-KW"/>
</dbReference>
<keyword evidence="3" id="KW-0378">Hydrolase</keyword>
<accession>A0A423I5S2</accession>
<dbReference type="AlphaFoldDB" id="A0A423I5S2"/>
<feature type="signal peptide" evidence="2">
    <location>
        <begin position="1"/>
        <end position="25"/>
    </location>
</feature>
<evidence type="ECO:0000256" key="1">
    <source>
        <dbReference type="SAM" id="MobiDB-lite"/>
    </source>
</evidence>
<reference evidence="3 4" key="1">
    <citation type="submission" date="2016-10" db="EMBL/GenBank/DDBJ databases">
        <title>Comparative genome analysis of multiple Pseudomonas spp. focuses on biocontrol and plant growth promoting traits.</title>
        <authorList>
            <person name="Tao X.-Y."/>
            <person name="Taylor C.G."/>
        </authorList>
    </citation>
    <scope>NUCLEOTIDE SEQUENCE [LARGE SCALE GENOMIC DNA]</scope>
    <source>
        <strain evidence="3 4">38D7</strain>
    </source>
</reference>
<dbReference type="InterPro" id="IPR017853">
    <property type="entry name" value="GH"/>
</dbReference>
<evidence type="ECO:0000256" key="2">
    <source>
        <dbReference type="SAM" id="SignalP"/>
    </source>
</evidence>
<evidence type="ECO:0000313" key="3">
    <source>
        <dbReference type="EMBL" id="RON20734.1"/>
    </source>
</evidence>
<protein>
    <submittedName>
        <fullName evidence="3">Glycosyl hydrolase family 5</fullName>
    </submittedName>
</protein>
<dbReference type="SUPFAM" id="SSF51445">
    <property type="entry name" value="(Trans)glycosidases"/>
    <property type="match status" value="1"/>
</dbReference>
<keyword evidence="2" id="KW-0732">Signal</keyword>
<evidence type="ECO:0000313" key="4">
    <source>
        <dbReference type="Proteomes" id="UP000285636"/>
    </source>
</evidence>
<dbReference type="Gene3D" id="3.20.20.80">
    <property type="entry name" value="Glycosidases"/>
    <property type="match status" value="1"/>
</dbReference>
<name>A0A423I5S2_9PSED</name>
<feature type="region of interest" description="Disordered" evidence="1">
    <location>
        <begin position="288"/>
        <end position="312"/>
    </location>
</feature>
<organism evidence="3 4">
    <name type="scientific">Pseudomonas brassicacearum</name>
    <dbReference type="NCBI Taxonomy" id="930166"/>
    <lineage>
        <taxon>Bacteria</taxon>
        <taxon>Pseudomonadati</taxon>
        <taxon>Pseudomonadota</taxon>
        <taxon>Gammaproteobacteria</taxon>
        <taxon>Pseudomonadales</taxon>
        <taxon>Pseudomonadaceae</taxon>
        <taxon>Pseudomonas</taxon>
    </lineage>
</organism>
<feature type="chain" id="PRO_5019189410" evidence="2">
    <location>
        <begin position="26"/>
        <end position="323"/>
    </location>
</feature>
<dbReference type="RefSeq" id="WP_123434334.1">
    <property type="nucleotide sequence ID" value="NZ_MOBK01000006.1"/>
</dbReference>
<dbReference type="Proteomes" id="UP000285636">
    <property type="component" value="Unassembled WGS sequence"/>
</dbReference>
<comment type="caution">
    <text evidence="3">The sequence shown here is derived from an EMBL/GenBank/DDBJ whole genome shotgun (WGS) entry which is preliminary data.</text>
</comment>